<keyword evidence="2" id="KW-1133">Transmembrane helix</keyword>
<comment type="caution">
    <text evidence="3">The sequence shown here is derived from an EMBL/GenBank/DDBJ whole genome shotgun (WGS) entry which is preliminary data.</text>
</comment>
<keyword evidence="4" id="KW-1185">Reference proteome</keyword>
<evidence type="ECO:0000313" key="3">
    <source>
        <dbReference type="EMBL" id="PKD28269.1"/>
    </source>
</evidence>
<evidence type="ECO:0000256" key="1">
    <source>
        <dbReference type="SAM" id="MobiDB-lite"/>
    </source>
</evidence>
<dbReference type="InterPro" id="IPR039522">
    <property type="entry name" value="RING_finger_1_prok"/>
</dbReference>
<dbReference type="AlphaFoldDB" id="A0A2N0UMR7"/>
<keyword evidence="2" id="KW-0472">Membrane</keyword>
<evidence type="ECO:0008006" key="5">
    <source>
        <dbReference type="Google" id="ProtNLM"/>
    </source>
</evidence>
<sequence length="347" mass="38578">MEFTEYKCPVCGEQFKKGDDIVVCPECGAPHHRECYEKEGRCHFADKHGDGFSFEKEQSGAADDQAEQNDESGTVVCKRCGTDNPKEMFYCSNCGAPLYDNKEETQNPRQNQNNGQPNPNFEQNQGMPPFGIPFGQTNPQMAAAFDPMAGMKSDEPLIDDITAGEAAKYIGKNTPYHLRVFSFIKKYKKSRFNFTAFILSGIYFLYRKMYALGILFSVLTFGSTIASGYIKTLPAWQNIYNNILQAQGSGQVVSLSNNFGLSAEDFWLFLSPLIANIISMAVMLICGLTANKCFFNHSVKKIKKIKSTTDKEHLTEVLETKGGVNLPLAISVAAALIVANYLPIFFI</sequence>
<reference evidence="3" key="1">
    <citation type="journal article" date="2018" name="Environ. Microbiol.">
        <title>Sporulation capability and amylosome conservation among diverse human colonic and rumen isolates of the keystone starch-degrader Ruminococcus bromii.</title>
        <authorList>
            <person name="Mukhopadhya I."/>
            <person name="Morais S."/>
            <person name="Laverde-Gomez J."/>
            <person name="Sheridan P.O."/>
            <person name="Walker A.W."/>
            <person name="Kelly W."/>
            <person name="Klieve A.V."/>
            <person name="Ouwerkerk D."/>
            <person name="Duncan S.H."/>
            <person name="Louis P."/>
            <person name="Koropatkin N."/>
            <person name="Cockburn D."/>
            <person name="Kibler R."/>
            <person name="Cooper P.J."/>
            <person name="Sandoval C."/>
            <person name="Crost E."/>
            <person name="Juge N."/>
            <person name="Bayer E.A."/>
            <person name="Flint H.J."/>
        </authorList>
    </citation>
    <scope>NUCLEOTIDE SEQUENCE [LARGE SCALE GENOMIC DNA]</scope>
    <source>
        <strain evidence="3">ATCC 27255</strain>
    </source>
</reference>
<feature type="region of interest" description="Disordered" evidence="1">
    <location>
        <begin position="102"/>
        <end position="133"/>
    </location>
</feature>
<gene>
    <name evidence="3" type="ORF">RBATCC27255_01323</name>
</gene>
<dbReference type="RefSeq" id="WP_101029306.1">
    <property type="nucleotide sequence ID" value="NZ_CABMMZ010000063.1"/>
</dbReference>
<dbReference type="Proteomes" id="UP000233425">
    <property type="component" value="Unassembled WGS sequence"/>
</dbReference>
<feature type="transmembrane region" description="Helical" evidence="2">
    <location>
        <begin position="266"/>
        <end position="290"/>
    </location>
</feature>
<feature type="transmembrane region" description="Helical" evidence="2">
    <location>
        <begin position="212"/>
        <end position="230"/>
    </location>
</feature>
<dbReference type="EMBL" id="NNSR01000063">
    <property type="protein sequence ID" value="PKD28269.1"/>
    <property type="molecule type" value="Genomic_DNA"/>
</dbReference>
<dbReference type="Pfam" id="PF14446">
    <property type="entry name" value="Prok-RING_1"/>
    <property type="match status" value="1"/>
</dbReference>
<proteinExistence type="predicted"/>
<evidence type="ECO:0000313" key="4">
    <source>
        <dbReference type="Proteomes" id="UP000233425"/>
    </source>
</evidence>
<name>A0A2N0UMR7_9FIRM</name>
<keyword evidence="2" id="KW-0812">Transmembrane</keyword>
<evidence type="ECO:0000256" key="2">
    <source>
        <dbReference type="SAM" id="Phobius"/>
    </source>
</evidence>
<dbReference type="Pfam" id="PF10947">
    <property type="entry name" value="DUF2628"/>
    <property type="match status" value="1"/>
</dbReference>
<organism evidence="3 4">
    <name type="scientific">Ruminococcus bromii</name>
    <dbReference type="NCBI Taxonomy" id="40518"/>
    <lineage>
        <taxon>Bacteria</taxon>
        <taxon>Bacillati</taxon>
        <taxon>Bacillota</taxon>
        <taxon>Clostridia</taxon>
        <taxon>Eubacteriales</taxon>
        <taxon>Oscillospiraceae</taxon>
        <taxon>Ruminococcus</taxon>
    </lineage>
</organism>
<dbReference type="InterPro" id="IPR024399">
    <property type="entry name" value="DUF2628"/>
</dbReference>
<feature type="region of interest" description="Disordered" evidence="1">
    <location>
        <begin position="53"/>
        <end position="73"/>
    </location>
</feature>
<accession>A0A2N0UMR7</accession>
<feature type="transmembrane region" description="Helical" evidence="2">
    <location>
        <begin position="326"/>
        <end position="346"/>
    </location>
</feature>
<protein>
    <recommendedName>
        <fullName evidence="5">DUF2628 domain-containing protein</fullName>
    </recommendedName>
</protein>
<feature type="compositionally biased region" description="Low complexity" evidence="1">
    <location>
        <begin position="107"/>
        <end position="125"/>
    </location>
</feature>